<dbReference type="Pfam" id="PF25597">
    <property type="entry name" value="SH3_retrovirus"/>
    <property type="match status" value="1"/>
</dbReference>
<dbReference type="Gene3D" id="3.30.420.10">
    <property type="entry name" value="Ribonuclease H-like superfamily/Ribonuclease H"/>
    <property type="match status" value="1"/>
</dbReference>
<keyword evidence="6" id="KW-0540">Nuclease</keyword>
<dbReference type="GO" id="GO:0015074">
    <property type="term" value="P:DNA integration"/>
    <property type="evidence" value="ECO:0007669"/>
    <property type="project" value="UniProtKB-KW"/>
</dbReference>
<dbReference type="InterPro" id="IPR025724">
    <property type="entry name" value="GAG-pre-integrase_dom"/>
</dbReference>
<dbReference type="PROSITE" id="PS50994">
    <property type="entry name" value="INTEGRASE"/>
    <property type="match status" value="1"/>
</dbReference>
<evidence type="ECO:0000256" key="15">
    <source>
        <dbReference type="ARBA" id="ARBA00022918"/>
    </source>
</evidence>
<dbReference type="InterPro" id="IPR001584">
    <property type="entry name" value="Integrase_cat-core"/>
</dbReference>
<dbReference type="GO" id="GO:0003964">
    <property type="term" value="F:RNA-directed DNA polymerase activity"/>
    <property type="evidence" value="ECO:0007669"/>
    <property type="project" value="UniProtKB-KW"/>
</dbReference>
<evidence type="ECO:0000256" key="2">
    <source>
        <dbReference type="ARBA" id="ARBA00022578"/>
    </source>
</evidence>
<dbReference type="Pfam" id="PF13976">
    <property type="entry name" value="gag_pre-integrs"/>
    <property type="match status" value="1"/>
</dbReference>
<evidence type="ECO:0000256" key="11">
    <source>
        <dbReference type="ARBA" id="ARBA00022840"/>
    </source>
</evidence>
<dbReference type="GO" id="GO:0004519">
    <property type="term" value="F:endonuclease activity"/>
    <property type="evidence" value="ECO:0007669"/>
    <property type="project" value="UniProtKB-KW"/>
</dbReference>
<feature type="domain" description="CCHC-type" evidence="24">
    <location>
        <begin position="241"/>
        <end position="255"/>
    </location>
</feature>
<evidence type="ECO:0000256" key="12">
    <source>
        <dbReference type="ARBA" id="ARBA00022842"/>
    </source>
</evidence>
<evidence type="ECO:0000256" key="16">
    <source>
        <dbReference type="ARBA" id="ARBA00022932"/>
    </source>
</evidence>
<evidence type="ECO:0000256" key="8">
    <source>
        <dbReference type="ARBA" id="ARBA00022741"/>
    </source>
</evidence>
<comment type="catalytic activity">
    <reaction evidence="21">
        <text>DNA(n) + a 2'-deoxyribonucleoside 5'-triphosphate = DNA(n+1) + diphosphate</text>
        <dbReference type="Rhea" id="RHEA:22508"/>
        <dbReference type="Rhea" id="RHEA-COMP:17339"/>
        <dbReference type="Rhea" id="RHEA-COMP:17340"/>
        <dbReference type="ChEBI" id="CHEBI:33019"/>
        <dbReference type="ChEBI" id="CHEBI:61560"/>
        <dbReference type="ChEBI" id="CHEBI:173112"/>
        <dbReference type="EC" id="2.7.7.7"/>
    </reaction>
</comment>
<dbReference type="GO" id="GO:0003723">
    <property type="term" value="F:RNA binding"/>
    <property type="evidence" value="ECO:0007669"/>
    <property type="project" value="UniProtKB-KW"/>
</dbReference>
<dbReference type="GO" id="GO:0032196">
    <property type="term" value="P:transposition"/>
    <property type="evidence" value="ECO:0007669"/>
    <property type="project" value="UniProtKB-KW"/>
</dbReference>
<dbReference type="GO" id="GO:0008270">
    <property type="term" value="F:zinc ion binding"/>
    <property type="evidence" value="ECO:0007669"/>
    <property type="project" value="UniProtKB-KW"/>
</dbReference>
<evidence type="ECO:0000313" key="27">
    <source>
        <dbReference type="Proteomes" id="UP001063166"/>
    </source>
</evidence>
<comment type="function">
    <text evidence="1">The aspartyl protease (PR) mediates the proteolytic cleavages of the Gag and Gag-Pol polyproteins after assembly of the VLP.</text>
</comment>
<dbReference type="InterPro" id="IPR013103">
    <property type="entry name" value="RVT_2"/>
</dbReference>
<evidence type="ECO:0000256" key="21">
    <source>
        <dbReference type="ARBA" id="ARBA00049244"/>
    </source>
</evidence>
<dbReference type="EMBL" id="BRPK01000009">
    <property type="protein sequence ID" value="GLB41371.1"/>
    <property type="molecule type" value="Genomic_DNA"/>
</dbReference>
<keyword evidence="22" id="KW-0863">Zinc-finger</keyword>
<keyword evidence="9" id="KW-0255">Endonuclease</keyword>
<organism evidence="26 27">
    <name type="scientific">Lyophyllum shimeji</name>
    <name type="common">Hon-shimeji</name>
    <name type="synonym">Tricholoma shimeji</name>
    <dbReference type="NCBI Taxonomy" id="47721"/>
    <lineage>
        <taxon>Eukaryota</taxon>
        <taxon>Fungi</taxon>
        <taxon>Dikarya</taxon>
        <taxon>Basidiomycota</taxon>
        <taxon>Agaricomycotina</taxon>
        <taxon>Agaricomycetes</taxon>
        <taxon>Agaricomycetidae</taxon>
        <taxon>Agaricales</taxon>
        <taxon>Tricholomatineae</taxon>
        <taxon>Lyophyllaceae</taxon>
        <taxon>Lyophyllum</taxon>
    </lineage>
</organism>
<keyword evidence="13" id="KW-0694">RNA-binding</keyword>
<keyword evidence="8" id="KW-0547">Nucleotide-binding</keyword>
<dbReference type="InterPro" id="IPR057670">
    <property type="entry name" value="SH3_retrovirus"/>
</dbReference>
<keyword evidence="2" id="KW-0815">Transposition</keyword>
<gene>
    <name evidence="26" type="ORF">LshimejAT787_0905860</name>
</gene>
<keyword evidence="5" id="KW-0548">Nucleotidyltransferase</keyword>
<keyword evidence="27" id="KW-1185">Reference proteome</keyword>
<name>A0A9P3PUA5_LYOSH</name>
<keyword evidence="16" id="KW-0239">DNA-directed DNA polymerase</keyword>
<evidence type="ECO:0000256" key="18">
    <source>
        <dbReference type="ARBA" id="ARBA00023172"/>
    </source>
</evidence>
<keyword evidence="10" id="KW-0378">Hydrolase</keyword>
<evidence type="ECO:0000256" key="13">
    <source>
        <dbReference type="ARBA" id="ARBA00022884"/>
    </source>
</evidence>
<dbReference type="GO" id="GO:0005634">
    <property type="term" value="C:nucleus"/>
    <property type="evidence" value="ECO:0007669"/>
    <property type="project" value="UniProtKB-ARBA"/>
</dbReference>
<keyword evidence="15 26" id="KW-0695">RNA-directed DNA polymerase</keyword>
<dbReference type="OrthoDB" id="7691805at2759"/>
<dbReference type="Pfam" id="PF07727">
    <property type="entry name" value="RVT_2"/>
    <property type="match status" value="2"/>
</dbReference>
<dbReference type="InterPro" id="IPR012337">
    <property type="entry name" value="RNaseH-like_sf"/>
</dbReference>
<dbReference type="InterPro" id="IPR054722">
    <property type="entry name" value="PolX-like_BBD"/>
</dbReference>
<evidence type="ECO:0000256" key="3">
    <source>
        <dbReference type="ARBA" id="ARBA00022612"/>
    </source>
</evidence>
<dbReference type="GO" id="GO:0008233">
    <property type="term" value="F:peptidase activity"/>
    <property type="evidence" value="ECO:0007669"/>
    <property type="project" value="UniProtKB-KW"/>
</dbReference>
<dbReference type="SUPFAM" id="SSF53098">
    <property type="entry name" value="Ribonuclease H-like"/>
    <property type="match status" value="1"/>
</dbReference>
<dbReference type="GO" id="GO:0006508">
    <property type="term" value="P:proteolysis"/>
    <property type="evidence" value="ECO:0007669"/>
    <property type="project" value="UniProtKB-KW"/>
</dbReference>
<keyword evidence="14" id="KW-0229">DNA integration</keyword>
<feature type="domain" description="Integrase catalytic" evidence="25">
    <location>
        <begin position="522"/>
        <end position="694"/>
    </location>
</feature>
<keyword evidence="19" id="KW-0511">Multifunctional enzyme</keyword>
<keyword evidence="18" id="KW-0233">DNA recombination</keyword>
<evidence type="ECO:0000256" key="9">
    <source>
        <dbReference type="ARBA" id="ARBA00022759"/>
    </source>
</evidence>
<dbReference type="PANTHER" id="PTHR42648:SF11">
    <property type="entry name" value="TRANSPOSON TY4-P GAG-POL POLYPROTEIN"/>
    <property type="match status" value="1"/>
</dbReference>
<evidence type="ECO:0000313" key="26">
    <source>
        <dbReference type="EMBL" id="GLB41371.1"/>
    </source>
</evidence>
<keyword evidence="16" id="KW-0808">Transferase</keyword>
<evidence type="ECO:0000256" key="7">
    <source>
        <dbReference type="ARBA" id="ARBA00022723"/>
    </source>
</evidence>
<dbReference type="CDD" id="cd09272">
    <property type="entry name" value="RNase_HI_RT_Ty1"/>
    <property type="match status" value="1"/>
</dbReference>
<evidence type="ECO:0000256" key="10">
    <source>
        <dbReference type="ARBA" id="ARBA00022801"/>
    </source>
</evidence>
<dbReference type="PROSITE" id="PS50158">
    <property type="entry name" value="ZF_CCHC"/>
    <property type="match status" value="1"/>
</dbReference>
<dbReference type="Pfam" id="PF22936">
    <property type="entry name" value="Pol_BBD"/>
    <property type="match status" value="1"/>
</dbReference>
<dbReference type="Pfam" id="PF14223">
    <property type="entry name" value="Retrotran_gag_2"/>
    <property type="match status" value="1"/>
</dbReference>
<dbReference type="PANTHER" id="PTHR42648">
    <property type="entry name" value="TRANSPOSASE, PUTATIVE-RELATED"/>
    <property type="match status" value="1"/>
</dbReference>
<reference evidence="26" key="1">
    <citation type="submission" date="2022-07" db="EMBL/GenBank/DDBJ databases">
        <title>The genome of Lyophyllum shimeji provides insight into the initial evolution of ectomycorrhizal fungal genome.</title>
        <authorList>
            <person name="Kobayashi Y."/>
            <person name="Shibata T."/>
            <person name="Hirakawa H."/>
            <person name="Shigenobu S."/>
            <person name="Nishiyama T."/>
            <person name="Yamada A."/>
            <person name="Hasebe M."/>
            <person name="Kawaguchi M."/>
        </authorList>
    </citation>
    <scope>NUCLEOTIDE SEQUENCE</scope>
    <source>
        <strain evidence="26">AT787</strain>
    </source>
</reference>
<evidence type="ECO:0000256" key="6">
    <source>
        <dbReference type="ARBA" id="ARBA00022722"/>
    </source>
</evidence>
<feature type="region of interest" description="Disordered" evidence="23">
    <location>
        <begin position="1"/>
        <end position="27"/>
    </location>
</feature>
<dbReference type="InterPro" id="IPR001878">
    <property type="entry name" value="Znf_CCHC"/>
</dbReference>
<dbReference type="Proteomes" id="UP001063166">
    <property type="component" value="Unassembled WGS sequence"/>
</dbReference>
<evidence type="ECO:0000256" key="23">
    <source>
        <dbReference type="SAM" id="MobiDB-lite"/>
    </source>
</evidence>
<keyword evidence="22" id="KW-0862">Zinc</keyword>
<evidence type="ECO:0000256" key="5">
    <source>
        <dbReference type="ARBA" id="ARBA00022695"/>
    </source>
</evidence>
<accession>A0A9P3PUA5</accession>
<evidence type="ECO:0000256" key="19">
    <source>
        <dbReference type="ARBA" id="ARBA00023268"/>
    </source>
</evidence>
<sequence length="1417" mass="157235">MNSFDTEPDIEPEPTETEPLRTLPMSSSNPPLFLLPTEEKFNGSNWVAFKTTILAATKARGVTGYWGSPSPTSEEWMQRDAFTQGMVTLNVVNPIGHGVKLDGTAAETWTSLTTLRDATSDLGMINAEDALGAIKYVEGTPIDKHFEALRTAWQKANDQGSAIDDKRFRTVVLKSMPKTTEWNVIVGTLLNAKTSVEAITQLTTHAILLGDGDSAVTAAQTTQALLTQSGGKRTLRNPHEKCTNCGRAGHLAPKCFRAGGGMEGQFPEWWKGSRNTNPTANSASTAPTAAPTITPAAHSAVVSADNNVFDQRLAFSTMLNCAKAERSAPLISYADSAASKHFFADRGDFETYGPVPKEDEAGTTADGGEFHIQGMGRVRKVVEYEGRKTELTFENALHAPNLTHNLVSIGCLDKKGCYTVFGGGRAIFYSRDRKPFMRGEPHNSTMYRLDFITPPSAMSARSLTRPTDFETWHRRLGHVGESVLREMISEGACAGLDVTKKKTDGRCEDCIMGKQSRRPFDDIVVPESRLNERVCFDLWGPARVQTTGGKVYMMLAVDQGGGGVEGYFLSNKEMETTVEVLEAYHVKSERQTGQKLLYIRTDEGPEFVNSKWKAYCQKFGIIHETTAPYSSSANGVVERANRTVLDRGRSMMIDSGLPAHYWGEAMATAVYLMDFIPSSRHPGKTPFELRTREKPDIAHLRPFGCVAYAKIPKEKGTSKLEPRSVKCVLIGYFGRGDYKLLDRSNGSIFRSRDVIFEEGSAHRTLSSSAGPTTEGETLDDFLPDKPVAPVAGPAPPALAPAPAPVLLPPTPSPVIPRRSERIRNPSAAAVGAIETEARIEEGAEKGLDWARDNAVPTNTALLTTPKSTDDYHWFPRSYSEAMTRPDLWKEPMDKEIARMHERKVWTLVERPEGARTMKNRWVFANKYDENGLIIGRKARLVAKGFTQIPGVDFFESYASVVRYESLRINLAVGTILGMEIWQVDYTSAYLNSPNQVPVLMEQPEGYIVRPSDVYEVSPAAGTKIKDNERADDERELVALVDKAIYGTMDGAHNWWKTLDAEMKRLGYTRSRADQSVRWKKVGEDRTILCTYTDDVTGLSTTLELAECAIRELGENYELKDLGAVRFILGIHVERDRDRGILTMSQFEYLKRVLERHGTGMWDCAPKYTPLPPGIVLSKSQAPTTADDRYFMQDKPYREVLGSIMYAQIATRPDLSYAVASLSRFSTNPGKPHWQALMHVLQYIKATLHYKLRYGGTGHTSFTPQGYVDSDYAACIDTRRSISGHVFLQAGGPTAWGSKYQPTVATSTTEAEYMAMSRAVQQLQWMYSSLSDIDFPQPRPAQLFADNSGAISLTKNTKNNARVKHIDIRHHYLRECVENGDVHVNYIPSAENIADLLTKALPRPAHHKFCLALRLCEE</sequence>
<keyword evidence="4" id="KW-0645">Protease</keyword>
<dbReference type="Pfam" id="PF00665">
    <property type="entry name" value="rve"/>
    <property type="match status" value="1"/>
</dbReference>
<comment type="caution">
    <text evidence="26">The sequence shown here is derived from an EMBL/GenBank/DDBJ whole genome shotgun (WGS) entry which is preliminary data.</text>
</comment>
<dbReference type="GO" id="GO:0006310">
    <property type="term" value="P:DNA recombination"/>
    <property type="evidence" value="ECO:0007669"/>
    <property type="project" value="UniProtKB-KW"/>
</dbReference>
<evidence type="ECO:0000256" key="22">
    <source>
        <dbReference type="PROSITE-ProRule" id="PRU00047"/>
    </source>
</evidence>
<protein>
    <submittedName>
        <fullName evidence="26">Reverse transcriptase (RNA-dependent DNA polymerase)</fullName>
    </submittedName>
</protein>
<keyword evidence="17" id="KW-0917">Virion maturation</keyword>
<evidence type="ECO:0000256" key="20">
    <source>
        <dbReference type="ARBA" id="ARBA00048173"/>
    </source>
</evidence>
<keyword evidence="7" id="KW-0479">Metal-binding</keyword>
<evidence type="ECO:0000256" key="17">
    <source>
        <dbReference type="ARBA" id="ARBA00023113"/>
    </source>
</evidence>
<dbReference type="GO" id="GO:0003887">
    <property type="term" value="F:DNA-directed DNA polymerase activity"/>
    <property type="evidence" value="ECO:0007669"/>
    <property type="project" value="UniProtKB-KW"/>
</dbReference>
<keyword evidence="12" id="KW-0460">Magnesium</keyword>
<feature type="compositionally biased region" description="Acidic residues" evidence="23">
    <location>
        <begin position="1"/>
        <end position="16"/>
    </location>
</feature>
<evidence type="ECO:0000259" key="25">
    <source>
        <dbReference type="PROSITE" id="PS50994"/>
    </source>
</evidence>
<dbReference type="GO" id="GO:0005524">
    <property type="term" value="F:ATP binding"/>
    <property type="evidence" value="ECO:0007669"/>
    <property type="project" value="UniProtKB-KW"/>
</dbReference>
<evidence type="ECO:0000259" key="24">
    <source>
        <dbReference type="PROSITE" id="PS50158"/>
    </source>
</evidence>
<comment type="catalytic activity">
    <reaction evidence="20">
        <text>DNA(n) + a 2'-deoxyribonucleoside 5'-triphosphate = DNA(n+1) + diphosphate</text>
        <dbReference type="Rhea" id="RHEA:22508"/>
        <dbReference type="Rhea" id="RHEA-COMP:17339"/>
        <dbReference type="Rhea" id="RHEA-COMP:17340"/>
        <dbReference type="ChEBI" id="CHEBI:33019"/>
        <dbReference type="ChEBI" id="CHEBI:61560"/>
        <dbReference type="ChEBI" id="CHEBI:173112"/>
        <dbReference type="EC" id="2.7.7.49"/>
    </reaction>
</comment>
<evidence type="ECO:0000256" key="14">
    <source>
        <dbReference type="ARBA" id="ARBA00022908"/>
    </source>
</evidence>
<dbReference type="InterPro" id="IPR036397">
    <property type="entry name" value="RNaseH_sf"/>
</dbReference>
<keyword evidence="3" id="KW-1188">Viral release from host cell</keyword>
<keyword evidence="11" id="KW-0067">ATP-binding</keyword>
<dbReference type="InterPro" id="IPR039537">
    <property type="entry name" value="Retrotran_Ty1/copia-like"/>
</dbReference>
<proteinExistence type="predicted"/>
<evidence type="ECO:0000256" key="4">
    <source>
        <dbReference type="ARBA" id="ARBA00022670"/>
    </source>
</evidence>
<evidence type="ECO:0000256" key="1">
    <source>
        <dbReference type="ARBA" id="ARBA00002180"/>
    </source>
</evidence>